<feature type="domain" description="Protein kinase" evidence="1">
    <location>
        <begin position="1"/>
        <end position="277"/>
    </location>
</feature>
<dbReference type="InterPro" id="IPR000719">
    <property type="entry name" value="Prot_kinase_dom"/>
</dbReference>
<dbReference type="InterPro" id="IPR045272">
    <property type="entry name" value="ANXUR1/2-like"/>
</dbReference>
<dbReference type="InterPro" id="IPR008271">
    <property type="entry name" value="Ser/Thr_kinase_AS"/>
</dbReference>
<organism evidence="3 4">
    <name type="scientific">Helianthus annuus</name>
    <name type="common">Common sunflower</name>
    <dbReference type="NCBI Taxonomy" id="4232"/>
    <lineage>
        <taxon>Eukaryota</taxon>
        <taxon>Viridiplantae</taxon>
        <taxon>Streptophyta</taxon>
        <taxon>Embryophyta</taxon>
        <taxon>Tracheophyta</taxon>
        <taxon>Spermatophyta</taxon>
        <taxon>Magnoliopsida</taxon>
        <taxon>eudicotyledons</taxon>
        <taxon>Gunneridae</taxon>
        <taxon>Pentapetalae</taxon>
        <taxon>asterids</taxon>
        <taxon>campanulids</taxon>
        <taxon>Asterales</taxon>
        <taxon>Asteraceae</taxon>
        <taxon>Asteroideae</taxon>
        <taxon>Heliantheae alliance</taxon>
        <taxon>Heliantheae</taxon>
        <taxon>Helianthus</taxon>
    </lineage>
</organism>
<proteinExistence type="predicted"/>
<evidence type="ECO:0000259" key="1">
    <source>
        <dbReference type="PROSITE" id="PS50011"/>
    </source>
</evidence>
<dbReference type="GO" id="GO:0005524">
    <property type="term" value="F:ATP binding"/>
    <property type="evidence" value="ECO:0007669"/>
    <property type="project" value="InterPro"/>
</dbReference>
<keyword evidence="2" id="KW-0808">Transferase</keyword>
<dbReference type="PROSITE" id="PS50011">
    <property type="entry name" value="PROTEIN_KINASE_DOM"/>
    <property type="match status" value="1"/>
</dbReference>
<dbReference type="EMBL" id="MNCJ02000318">
    <property type="protein sequence ID" value="KAF5812807.1"/>
    <property type="molecule type" value="Genomic_DNA"/>
</dbReference>
<dbReference type="AlphaFoldDB" id="A0A251V6R4"/>
<dbReference type="InterPro" id="IPR011009">
    <property type="entry name" value="Kinase-like_dom_sf"/>
</dbReference>
<dbReference type="GO" id="GO:0005886">
    <property type="term" value="C:plasma membrane"/>
    <property type="evidence" value="ECO:0000318"/>
    <property type="project" value="GO_Central"/>
</dbReference>
<dbReference type="Gramene" id="mRNA:HanXRQr2_Chr03g0090811">
    <property type="protein sequence ID" value="mRNA:HanXRQr2_Chr03g0090811"/>
    <property type="gene ID" value="HanXRQr2_Chr03g0090811"/>
</dbReference>
<dbReference type="Proteomes" id="UP000215914">
    <property type="component" value="Chromosome 3"/>
</dbReference>
<reference evidence="3" key="2">
    <citation type="submission" date="2017-02" db="EMBL/GenBank/DDBJ databases">
        <title>Sunflower complete genome.</title>
        <authorList>
            <person name="Langlade N."/>
            <person name="Munos S."/>
        </authorList>
    </citation>
    <scope>NUCLEOTIDE SEQUENCE [LARGE SCALE GENOMIC DNA]</scope>
    <source>
        <tissue evidence="3">Leaves</tissue>
    </source>
</reference>
<reference evidence="2 4" key="1">
    <citation type="journal article" date="2017" name="Nature">
        <title>The sunflower genome provides insights into oil metabolism, flowering and Asterid evolution.</title>
        <authorList>
            <person name="Badouin H."/>
            <person name="Gouzy J."/>
            <person name="Grassa C.J."/>
            <person name="Murat F."/>
            <person name="Staton S.E."/>
            <person name="Cottret L."/>
            <person name="Lelandais-Briere C."/>
            <person name="Owens G.L."/>
            <person name="Carrere S."/>
            <person name="Mayjonade B."/>
            <person name="Legrand L."/>
            <person name="Gill N."/>
            <person name="Kane N.C."/>
            <person name="Bowers J.E."/>
            <person name="Hubner S."/>
            <person name="Bellec A."/>
            <person name="Berard A."/>
            <person name="Berges H."/>
            <person name="Blanchet N."/>
            <person name="Boniface M.C."/>
            <person name="Brunel D."/>
            <person name="Catrice O."/>
            <person name="Chaidir N."/>
            <person name="Claudel C."/>
            <person name="Donnadieu C."/>
            <person name="Faraut T."/>
            <person name="Fievet G."/>
            <person name="Helmstetter N."/>
            <person name="King M."/>
            <person name="Knapp S.J."/>
            <person name="Lai Z."/>
            <person name="Le Paslier M.C."/>
            <person name="Lippi Y."/>
            <person name="Lorenzon L."/>
            <person name="Mandel J.R."/>
            <person name="Marage G."/>
            <person name="Marchand G."/>
            <person name="Marquand E."/>
            <person name="Bret-Mestries E."/>
            <person name="Morien E."/>
            <person name="Nambeesan S."/>
            <person name="Nguyen T."/>
            <person name="Pegot-Espagnet P."/>
            <person name="Pouilly N."/>
            <person name="Raftis F."/>
            <person name="Sallet E."/>
            <person name="Schiex T."/>
            <person name="Thomas J."/>
            <person name="Vandecasteele C."/>
            <person name="Vares D."/>
            <person name="Vear F."/>
            <person name="Vautrin S."/>
            <person name="Crespi M."/>
            <person name="Mangin B."/>
            <person name="Burke J.M."/>
            <person name="Salse J."/>
            <person name="Munos S."/>
            <person name="Vincourt P."/>
            <person name="Rieseberg L.H."/>
            <person name="Langlade N.B."/>
        </authorList>
    </citation>
    <scope>NUCLEOTIDE SEQUENCE [LARGE SCALE GENOMIC DNA]</scope>
    <source>
        <strain evidence="4">cv. SF193</strain>
        <tissue evidence="2">Leaves</tissue>
    </source>
</reference>
<sequence length="327" mass="37876">MRGGYGMLYNGKIQYHNRHKKVVVKRFSPDRYLNGVWFSSEHGFLKEFEVLFKYKHENIIGIVGYCKEMNEKIIVYENASKGSLDRYLNDTSITWTERLKICIGIANGLKFLHGGDIEEDVVIHRDIKSSNILLTKNWKAKISGFELALTHPTNEVVKYVMNHVVGSPGYCDPMYWETHILTKESDMYSFGVVLFEILCGRLACPKDFKNSSQFLDILVKRHFQVARLDDIVFEGIREQIAPKSLSTFRRIAFQCLNEERKERPTASQVMVQLLKALEFQEAYEILEGSKLQSNYKAILRFSESPEIYSAMAKRPLQTHTPTHSQTR</sequence>
<dbReference type="Gene3D" id="3.30.200.20">
    <property type="entry name" value="Phosphorylase Kinase, domain 1"/>
    <property type="match status" value="1"/>
</dbReference>
<reference evidence="2" key="3">
    <citation type="submission" date="2020-06" db="EMBL/GenBank/DDBJ databases">
        <title>Helianthus annuus Genome sequencing and assembly Release 2.</title>
        <authorList>
            <person name="Gouzy J."/>
            <person name="Langlade N."/>
            <person name="Munos S."/>
        </authorList>
    </citation>
    <scope>NUCLEOTIDE SEQUENCE</scope>
    <source>
        <tissue evidence="2">Leaves</tissue>
    </source>
</reference>
<evidence type="ECO:0000313" key="2">
    <source>
        <dbReference type="EMBL" id="KAF5812807.1"/>
    </source>
</evidence>
<protein>
    <submittedName>
        <fullName evidence="3">Putative serine/threonine-protein kinase Plk3</fullName>
    </submittedName>
</protein>
<dbReference type="PROSITE" id="PS00108">
    <property type="entry name" value="PROTEIN_KINASE_ST"/>
    <property type="match status" value="1"/>
</dbReference>
<keyword evidence="4" id="KW-1185">Reference proteome</keyword>
<dbReference type="Gene3D" id="1.10.510.10">
    <property type="entry name" value="Transferase(Phosphotransferase) domain 1"/>
    <property type="match status" value="1"/>
</dbReference>
<evidence type="ECO:0000313" key="4">
    <source>
        <dbReference type="Proteomes" id="UP000215914"/>
    </source>
</evidence>
<dbReference type="PANTHER" id="PTHR27003:SF471">
    <property type="entry name" value="VASCULAR ENDOTHELIAL GROWTH FACTOR RECEPTOR 2 (VEGFR2)-RELATED"/>
    <property type="match status" value="1"/>
</dbReference>
<gene>
    <name evidence="3" type="ORF">HannXRQ_Chr03g0063081</name>
    <name evidence="2" type="ORF">HanXRQr2_Chr03g0090811</name>
</gene>
<dbReference type="GO" id="GO:0004672">
    <property type="term" value="F:protein kinase activity"/>
    <property type="evidence" value="ECO:0000318"/>
    <property type="project" value="GO_Central"/>
</dbReference>
<dbReference type="InParanoid" id="A0A251V6R4"/>
<dbReference type="SUPFAM" id="SSF56112">
    <property type="entry name" value="Protein kinase-like (PK-like)"/>
    <property type="match status" value="1"/>
</dbReference>
<dbReference type="PANTHER" id="PTHR27003">
    <property type="entry name" value="OS07G0166700 PROTEIN"/>
    <property type="match status" value="1"/>
</dbReference>
<accession>A0A251V6R4</accession>
<dbReference type="GO" id="GO:0004714">
    <property type="term" value="F:transmembrane receptor protein tyrosine kinase activity"/>
    <property type="evidence" value="ECO:0007669"/>
    <property type="project" value="InterPro"/>
</dbReference>
<dbReference type="SMART" id="SM00220">
    <property type="entry name" value="S_TKc"/>
    <property type="match status" value="1"/>
</dbReference>
<dbReference type="Pfam" id="PF00069">
    <property type="entry name" value="Pkinase"/>
    <property type="match status" value="1"/>
</dbReference>
<evidence type="ECO:0000313" key="3">
    <source>
        <dbReference type="EMBL" id="OTG30311.1"/>
    </source>
</evidence>
<dbReference type="EMBL" id="CM007892">
    <property type="protein sequence ID" value="OTG30311.1"/>
    <property type="molecule type" value="Genomic_DNA"/>
</dbReference>
<name>A0A251V6R4_HELAN</name>
<keyword evidence="3" id="KW-0418">Kinase</keyword>